<keyword evidence="3" id="KW-1185">Reference proteome</keyword>
<dbReference type="GO" id="GO:0006508">
    <property type="term" value="P:proteolysis"/>
    <property type="evidence" value="ECO:0007669"/>
    <property type="project" value="InterPro"/>
</dbReference>
<dbReference type="InterPro" id="IPR011600">
    <property type="entry name" value="Pept_C14_caspase"/>
</dbReference>
<protein>
    <recommendedName>
        <fullName evidence="1">Peptidase C14 caspase domain-containing protein</fullName>
    </recommendedName>
</protein>
<evidence type="ECO:0000313" key="2">
    <source>
        <dbReference type="EMBL" id="GGE05766.1"/>
    </source>
</evidence>
<sequence length="399" mass="43032">MADPALILDRRAALLGNPGLHAVLIGVSDYTFLPAADDPPGTGLLALRQLKSSALTAMALSAKLQRLDTDKRLMRPLATIRLLVAPSPEEIAVDPALAAPGLVAPTIRNIELALLNWRIDVATQAENQALFLFSGHGVRRSLEESILLAQDFLEQPFAEMSRSFRLSNIRNGMAPSAKRPDIGREQFFFVDACRDKPEALDGIDPIDPPAIFTADLNIYDDRKAPIFFATTTGGVAAGEAGKPTYFGLALLWALENGSFGKQSVAGIKGSVWPVNASSLKAGIEVADALFDARVELTGLVSNPVLCFRRDAPEMTLKVWLEPADYKGHVGGVSMTEINTNKVTPVPGIGEMQLSIPITAGQYRMTVQPSSNRFAQASSEVTYFSIQMPMPWTFDLASVP</sequence>
<dbReference type="SUPFAM" id="SSF52129">
    <property type="entry name" value="Caspase-like"/>
    <property type="match status" value="1"/>
</dbReference>
<gene>
    <name evidence="2" type="ORF">GCM10011529_10190</name>
</gene>
<dbReference type="EMBL" id="BMJM01000003">
    <property type="protein sequence ID" value="GGE05766.1"/>
    <property type="molecule type" value="Genomic_DNA"/>
</dbReference>
<proteinExistence type="predicted"/>
<dbReference type="RefSeq" id="WP_188761859.1">
    <property type="nucleotide sequence ID" value="NZ_BMJM01000003.1"/>
</dbReference>
<dbReference type="AlphaFoldDB" id="A0A916ZN45"/>
<evidence type="ECO:0000259" key="1">
    <source>
        <dbReference type="Pfam" id="PF00656"/>
    </source>
</evidence>
<reference evidence="2" key="1">
    <citation type="journal article" date="2014" name="Int. J. Syst. Evol. Microbiol.">
        <title>Complete genome sequence of Corynebacterium casei LMG S-19264T (=DSM 44701T), isolated from a smear-ripened cheese.</title>
        <authorList>
            <consortium name="US DOE Joint Genome Institute (JGI-PGF)"/>
            <person name="Walter F."/>
            <person name="Albersmeier A."/>
            <person name="Kalinowski J."/>
            <person name="Ruckert C."/>
        </authorList>
    </citation>
    <scope>NUCLEOTIDE SEQUENCE</scope>
    <source>
        <strain evidence="2">CGMCC 1.15519</strain>
    </source>
</reference>
<organism evidence="2 3">
    <name type="scientific">Sandarakinorhabdus glacialis</name>
    <dbReference type="NCBI Taxonomy" id="1614636"/>
    <lineage>
        <taxon>Bacteria</taxon>
        <taxon>Pseudomonadati</taxon>
        <taxon>Pseudomonadota</taxon>
        <taxon>Alphaproteobacteria</taxon>
        <taxon>Sphingomonadales</taxon>
        <taxon>Sphingosinicellaceae</taxon>
        <taxon>Sandarakinorhabdus</taxon>
    </lineage>
</organism>
<dbReference type="Proteomes" id="UP000635071">
    <property type="component" value="Unassembled WGS sequence"/>
</dbReference>
<reference evidence="2" key="2">
    <citation type="submission" date="2020-09" db="EMBL/GenBank/DDBJ databases">
        <authorList>
            <person name="Sun Q."/>
            <person name="Zhou Y."/>
        </authorList>
    </citation>
    <scope>NUCLEOTIDE SEQUENCE</scope>
    <source>
        <strain evidence="2">CGMCC 1.15519</strain>
    </source>
</reference>
<comment type="caution">
    <text evidence="2">The sequence shown here is derived from an EMBL/GenBank/DDBJ whole genome shotgun (WGS) entry which is preliminary data.</text>
</comment>
<evidence type="ECO:0000313" key="3">
    <source>
        <dbReference type="Proteomes" id="UP000635071"/>
    </source>
</evidence>
<name>A0A916ZN45_9SPHN</name>
<feature type="domain" description="Peptidase C14 caspase" evidence="1">
    <location>
        <begin position="22"/>
        <end position="258"/>
    </location>
</feature>
<dbReference type="InterPro" id="IPR029030">
    <property type="entry name" value="Caspase-like_dom_sf"/>
</dbReference>
<dbReference type="Pfam" id="PF00656">
    <property type="entry name" value="Peptidase_C14"/>
    <property type="match status" value="1"/>
</dbReference>
<dbReference type="GO" id="GO:0004197">
    <property type="term" value="F:cysteine-type endopeptidase activity"/>
    <property type="evidence" value="ECO:0007669"/>
    <property type="project" value="InterPro"/>
</dbReference>
<accession>A0A916ZN45</accession>